<dbReference type="InterPro" id="IPR042229">
    <property type="entry name" value="Listeria/Bacterioides_rpt_sf"/>
</dbReference>
<dbReference type="Pfam" id="PF09479">
    <property type="entry name" value="Flg_new"/>
    <property type="match status" value="1"/>
</dbReference>
<dbReference type="Pfam" id="PF02368">
    <property type="entry name" value="Big_2"/>
    <property type="match status" value="1"/>
</dbReference>
<evidence type="ECO:0000313" key="4">
    <source>
        <dbReference type="Proteomes" id="UP001141422"/>
    </source>
</evidence>
<evidence type="ECO:0000313" key="3">
    <source>
        <dbReference type="EMBL" id="MCZ0860917.1"/>
    </source>
</evidence>
<organism evidence="3 4">
    <name type="scientific">Methanocorpusculum petauri</name>
    <dbReference type="NCBI Taxonomy" id="3002863"/>
    <lineage>
        <taxon>Archaea</taxon>
        <taxon>Methanobacteriati</taxon>
        <taxon>Methanobacteriota</taxon>
        <taxon>Stenosarchaea group</taxon>
        <taxon>Methanomicrobia</taxon>
        <taxon>Methanomicrobiales</taxon>
        <taxon>Methanocorpusculaceae</taxon>
        <taxon>Methanocorpusculum</taxon>
    </lineage>
</organism>
<accession>A0ABT4IGQ1</accession>
<dbReference type="Proteomes" id="UP001141422">
    <property type="component" value="Unassembled WGS sequence"/>
</dbReference>
<dbReference type="SUPFAM" id="SSF49373">
    <property type="entry name" value="Invasin/intimin cell-adhesion fragments"/>
    <property type="match status" value="1"/>
</dbReference>
<dbReference type="InterPro" id="IPR013378">
    <property type="entry name" value="InlB-like_B-rpt"/>
</dbReference>
<feature type="non-terminal residue" evidence="3">
    <location>
        <position position="1043"/>
    </location>
</feature>
<dbReference type="SUPFAM" id="SSF51126">
    <property type="entry name" value="Pectin lyase-like"/>
    <property type="match status" value="1"/>
</dbReference>
<dbReference type="Gene3D" id="2.60.40.4270">
    <property type="entry name" value="Listeria-Bacteroides repeat domain"/>
    <property type="match status" value="1"/>
</dbReference>
<gene>
    <name evidence="3" type="ORF">O0S10_06715</name>
</gene>
<comment type="subcellular location">
    <subcellularLocation>
        <location evidence="1">Cell envelope</location>
    </subcellularLocation>
</comment>
<evidence type="ECO:0000259" key="2">
    <source>
        <dbReference type="Pfam" id="PF02368"/>
    </source>
</evidence>
<name>A0ABT4IGQ1_9EURY</name>
<comment type="caution">
    <text evidence="3">The sequence shown here is derived from an EMBL/GenBank/DDBJ whole genome shotgun (WGS) entry which is preliminary data.</text>
</comment>
<dbReference type="RefSeq" id="WP_268925116.1">
    <property type="nucleotide sequence ID" value="NZ_JAPTGB010000013.1"/>
</dbReference>
<dbReference type="InterPro" id="IPR003343">
    <property type="entry name" value="Big_2"/>
</dbReference>
<dbReference type="EMBL" id="JAPTGB010000013">
    <property type="protein sequence ID" value="MCZ0860917.1"/>
    <property type="molecule type" value="Genomic_DNA"/>
</dbReference>
<dbReference type="InterPro" id="IPR006626">
    <property type="entry name" value="PbH1"/>
</dbReference>
<dbReference type="Gene3D" id="2.60.40.1080">
    <property type="match status" value="1"/>
</dbReference>
<sequence>MNGMKCPRDTGGLMRRGVVLLAALLLVCTLMAGAVSAESNDGSSVTVTNFEDLIANLSNSTGPTTINLGEDIKAPSQITVNRSVTISGGNNYHTITAVLSNENKWSGTNGQKNLLLIDNSTWKGDRGTVTLKNIRFESNATSAATSTDGEKNTNLGAHGIQAYNTNDSIAITLENLILNDSAGSGLNVNGANVSITNVTIQNSNWTQSIDVSSGKDVQYASNLTIDEMSELKDALPIVNDNQQIGLKATVHSSSNSYTPYDLYIGDENYALQKRVWGKSNFNTADAEAKVVNSSSSSTIPALHANLTKALNSYVDDGATVTQLKEVTLSSDPIVISKNITFDGDKKSITASSIPANGAINITATGDVTLKKLNVTATGGDQNALIKAFVANWPANPTNVPNNLVITESTLTVTGATAPEFDVILARPKVSLVVNKSTITATGSNYVYAVKFIPQTDNAKTLTVQGNTLKVNSTGNKNAAFGVYIAGNTSSLTTEISDNTVTAESSYRTGLLYYTPPKSNTKTAINNNTLTMTAAEAYIQNIQAAMSATVNITVNMTLEKNTVQNTNTTGKLYAVGFAQRANAVGTELTDFLKGTIKEDNTFTSLTGYVNHITTNTNTPITLDTSGLTIEGKTIDLKIVAPYGTGIDLGNTTQTTGTAKKFTVTPAGTSVLWSSSNTSVLTIGADGNYTAKAVGTTTITATGPNEAKATMLITVYQAAEPKLPVSNVEKQDDGSTIISNSSAIEIQSNIATIEDEDAGVVMVVTFEAAPTTESGSIKGNVTMANVTFKEAPAASPKMETSYSIVINLANVTNYLPTIDPVFNETIVEKIQETFSESNKYTFLSMITATGDNVTKINNNVSKSEGIKVTFKIPKSEIQKLVGTKESDVQKIKAFHYKSDGTVSTPLNGRGQWIDNDNYYEFTVTGDSFSSYVLAAYTAPPAPIHTPVSGGSGSGGSGSGNMDGALRVLFNDGSATLSVVTGLSYGDKLTAPANPVKDGYTFAGWYKDEACTQAWSFSDGIPSDMTLYAKWTGGSSSSQSSSQQSG</sequence>
<dbReference type="InterPro" id="IPR011050">
    <property type="entry name" value="Pectin_lyase_fold/virulence"/>
</dbReference>
<dbReference type="SMART" id="SM00710">
    <property type="entry name" value="PbH1"/>
    <property type="match status" value="5"/>
</dbReference>
<dbReference type="NCBIfam" id="TIGR02543">
    <property type="entry name" value="List_Bact_rpt"/>
    <property type="match status" value="1"/>
</dbReference>
<feature type="domain" description="BIG2" evidence="2">
    <location>
        <begin position="659"/>
        <end position="703"/>
    </location>
</feature>
<evidence type="ECO:0000256" key="1">
    <source>
        <dbReference type="ARBA" id="ARBA00004196"/>
    </source>
</evidence>
<dbReference type="InterPro" id="IPR008964">
    <property type="entry name" value="Invasin/intimin_cell_adhesion"/>
</dbReference>
<protein>
    <submittedName>
        <fullName evidence="3">InlB B-repeat-containing protein</fullName>
    </submittedName>
</protein>
<reference evidence="3" key="1">
    <citation type="submission" date="2022-12" db="EMBL/GenBank/DDBJ databases">
        <title>Isolation and characterisation of novel Methanocorpusculum spp. from native Australian herbivores indicates the genus is ancestrally host-associated.</title>
        <authorList>
            <person name="Volmer J.G."/>
            <person name="Soo R.M."/>
            <person name="Evans P.N."/>
            <person name="Hoedt E.C."/>
            <person name="Astorga Alsina A.L."/>
            <person name="Woodcroft B.J."/>
            <person name="Tyson G.W."/>
            <person name="Hugenholtz P."/>
            <person name="Morrison M."/>
        </authorList>
    </citation>
    <scope>NUCLEOTIDE SEQUENCE</scope>
    <source>
        <strain evidence="3">MG</strain>
    </source>
</reference>
<proteinExistence type="predicted"/>
<keyword evidence="4" id="KW-1185">Reference proteome</keyword>